<organism evidence="2 3">
    <name type="scientific">Saccharata proteae CBS 121410</name>
    <dbReference type="NCBI Taxonomy" id="1314787"/>
    <lineage>
        <taxon>Eukaryota</taxon>
        <taxon>Fungi</taxon>
        <taxon>Dikarya</taxon>
        <taxon>Ascomycota</taxon>
        <taxon>Pezizomycotina</taxon>
        <taxon>Dothideomycetes</taxon>
        <taxon>Dothideomycetes incertae sedis</taxon>
        <taxon>Botryosphaeriales</taxon>
        <taxon>Saccharataceae</taxon>
        <taxon>Saccharata</taxon>
    </lineage>
</organism>
<feature type="compositionally biased region" description="Acidic residues" evidence="1">
    <location>
        <begin position="143"/>
        <end position="157"/>
    </location>
</feature>
<evidence type="ECO:0000313" key="3">
    <source>
        <dbReference type="Proteomes" id="UP000799776"/>
    </source>
</evidence>
<name>A0A9P4HUF8_9PEZI</name>
<dbReference type="EMBL" id="ML978721">
    <property type="protein sequence ID" value="KAF2087052.1"/>
    <property type="molecule type" value="Genomic_DNA"/>
</dbReference>
<keyword evidence="3" id="KW-1185">Reference proteome</keyword>
<reference evidence="2" key="1">
    <citation type="journal article" date="2020" name="Stud. Mycol.">
        <title>101 Dothideomycetes genomes: a test case for predicting lifestyles and emergence of pathogens.</title>
        <authorList>
            <person name="Haridas S."/>
            <person name="Albert R."/>
            <person name="Binder M."/>
            <person name="Bloem J."/>
            <person name="Labutti K."/>
            <person name="Salamov A."/>
            <person name="Andreopoulos B."/>
            <person name="Baker S."/>
            <person name="Barry K."/>
            <person name="Bills G."/>
            <person name="Bluhm B."/>
            <person name="Cannon C."/>
            <person name="Castanera R."/>
            <person name="Culley D."/>
            <person name="Daum C."/>
            <person name="Ezra D."/>
            <person name="Gonzalez J."/>
            <person name="Henrissat B."/>
            <person name="Kuo A."/>
            <person name="Liang C."/>
            <person name="Lipzen A."/>
            <person name="Lutzoni F."/>
            <person name="Magnuson J."/>
            <person name="Mondo S."/>
            <person name="Nolan M."/>
            <person name="Ohm R."/>
            <person name="Pangilinan J."/>
            <person name="Park H.-J."/>
            <person name="Ramirez L."/>
            <person name="Alfaro M."/>
            <person name="Sun H."/>
            <person name="Tritt A."/>
            <person name="Yoshinaga Y."/>
            <person name="Zwiers L.-H."/>
            <person name="Turgeon B."/>
            <person name="Goodwin S."/>
            <person name="Spatafora J."/>
            <person name="Crous P."/>
            <person name="Grigoriev I."/>
        </authorList>
    </citation>
    <scope>NUCLEOTIDE SEQUENCE</scope>
    <source>
        <strain evidence="2">CBS 121410</strain>
    </source>
</reference>
<proteinExistence type="predicted"/>
<gene>
    <name evidence="2" type="ORF">K490DRAFT_65920</name>
</gene>
<dbReference type="Proteomes" id="UP000799776">
    <property type="component" value="Unassembled WGS sequence"/>
</dbReference>
<feature type="region of interest" description="Disordered" evidence="1">
    <location>
        <begin position="142"/>
        <end position="161"/>
    </location>
</feature>
<dbReference type="AlphaFoldDB" id="A0A9P4HUF8"/>
<evidence type="ECO:0000256" key="1">
    <source>
        <dbReference type="SAM" id="MobiDB-lite"/>
    </source>
</evidence>
<comment type="caution">
    <text evidence="2">The sequence shown here is derived from an EMBL/GenBank/DDBJ whole genome shotgun (WGS) entry which is preliminary data.</text>
</comment>
<accession>A0A9P4HUF8</accession>
<feature type="region of interest" description="Disordered" evidence="1">
    <location>
        <begin position="178"/>
        <end position="201"/>
    </location>
</feature>
<dbReference type="OrthoDB" id="3920500at2759"/>
<protein>
    <submittedName>
        <fullName evidence="2">Uncharacterized protein</fullName>
    </submittedName>
</protein>
<feature type="compositionally biased region" description="Basic and acidic residues" evidence="1">
    <location>
        <begin position="179"/>
        <end position="192"/>
    </location>
</feature>
<evidence type="ECO:0000313" key="2">
    <source>
        <dbReference type="EMBL" id="KAF2087052.1"/>
    </source>
</evidence>
<sequence length="253" mass="27813">MATFYTHTGPLPPYSPHAPLRFLSTYLHTLSLHPSTLAPLPASTFFSPHATLHTSIGHIHSSAAAVWTALQEEREKFDFVHWQTCVTRVFGMGASGTEGLEEGARVVVSCQAVALVRLKGFDEERLLEVPVCWEGVLGRAVEEEGDAGEGEEGEGGEEGNGATSTIAAIEAWSLAAAETSHRNPGHENASKQRRERKKGPGTEGLQLFECRIWWDSGVLVQAEKEREKEEEKRKFREMMGLNRGFLGMGRRGS</sequence>